<protein>
    <recommendedName>
        <fullName evidence="1">Flavodoxin-like domain-containing protein</fullName>
    </recommendedName>
</protein>
<evidence type="ECO:0000313" key="2">
    <source>
        <dbReference type="EMBL" id="EEC56013.1"/>
    </source>
</evidence>
<evidence type="ECO:0000259" key="1">
    <source>
        <dbReference type="Pfam" id="PF12682"/>
    </source>
</evidence>
<proteinExistence type="predicted"/>
<dbReference type="Pfam" id="PF12682">
    <property type="entry name" value="Flavodoxin_4"/>
    <property type="match status" value="1"/>
</dbReference>
<dbReference type="Gene3D" id="3.40.50.360">
    <property type="match status" value="1"/>
</dbReference>
<keyword evidence="3" id="KW-1185">Reference proteome</keyword>
<dbReference type="InterPro" id="IPR029039">
    <property type="entry name" value="Flavoprotein-like_sf"/>
</dbReference>
<reference evidence="2 3" key="1">
    <citation type="submission" date="2008-11" db="EMBL/GenBank/DDBJ databases">
        <title>Draft genome sequence of Bacteroides pectinophilus (ATCC 43243).</title>
        <authorList>
            <person name="Sudarsanam P."/>
            <person name="Ley R."/>
            <person name="Guruge J."/>
            <person name="Turnbaugh P.J."/>
            <person name="Mahowald M."/>
            <person name="Liep D."/>
            <person name="Gordon J."/>
        </authorList>
    </citation>
    <scope>NUCLEOTIDE SEQUENCE [LARGE SCALE GENOMIC DNA]</scope>
    <source>
        <strain evidence="2 3">ATCC 43243</strain>
    </source>
</reference>
<dbReference type="PANTHER" id="PTHR39201">
    <property type="entry name" value="EXPORTED PROTEIN-RELATED"/>
    <property type="match status" value="1"/>
</dbReference>
<dbReference type="GO" id="GO:0016651">
    <property type="term" value="F:oxidoreductase activity, acting on NAD(P)H"/>
    <property type="evidence" value="ECO:0007669"/>
    <property type="project" value="UniProtKB-ARBA"/>
</dbReference>
<dbReference type="InterPro" id="IPR008254">
    <property type="entry name" value="Flavodoxin/NO_synth"/>
</dbReference>
<dbReference type="STRING" id="483218.BACPEC_02520"/>
<organism evidence="2 3">
    <name type="scientific">[Bacteroides] pectinophilus ATCC 43243</name>
    <dbReference type="NCBI Taxonomy" id="483218"/>
    <lineage>
        <taxon>Bacteria</taxon>
        <taxon>Bacillati</taxon>
        <taxon>Bacillota</taxon>
        <taxon>Clostridia</taxon>
        <taxon>Eubacteriales</taxon>
    </lineage>
</organism>
<accession>B7AUX2</accession>
<feature type="domain" description="Flavodoxin-like" evidence="1">
    <location>
        <begin position="41"/>
        <end position="115"/>
    </location>
</feature>
<dbReference type="AlphaFoldDB" id="B7AUX2"/>
<dbReference type="SUPFAM" id="SSF52218">
    <property type="entry name" value="Flavoproteins"/>
    <property type="match status" value="1"/>
</dbReference>
<dbReference type="Proteomes" id="UP000003136">
    <property type="component" value="Unassembled WGS sequence"/>
</dbReference>
<dbReference type="HOGENOM" id="CLU_2056657_0_0_9"/>
<dbReference type="GO" id="GO:0010181">
    <property type="term" value="F:FMN binding"/>
    <property type="evidence" value="ECO:0007669"/>
    <property type="project" value="InterPro"/>
</dbReference>
<dbReference type="PANTHER" id="PTHR39201:SF1">
    <property type="entry name" value="FLAVODOXIN-LIKE DOMAIN-CONTAINING PROTEIN"/>
    <property type="match status" value="1"/>
</dbReference>
<reference evidence="2 3" key="2">
    <citation type="submission" date="2008-11" db="EMBL/GenBank/DDBJ databases">
        <authorList>
            <person name="Fulton L."/>
            <person name="Clifton S."/>
            <person name="Fulton B."/>
            <person name="Xu J."/>
            <person name="Minx P."/>
            <person name="Pepin K.H."/>
            <person name="Johnson M."/>
            <person name="Bhonagiri V."/>
            <person name="Nash W.E."/>
            <person name="Mardis E.R."/>
            <person name="Wilson R.K."/>
        </authorList>
    </citation>
    <scope>NUCLEOTIDE SEQUENCE [LARGE SCALE GENOMIC DNA]</scope>
    <source>
        <strain evidence="2 3">ATCC 43243</strain>
    </source>
</reference>
<dbReference type="eggNOG" id="COG0716">
    <property type="taxonomic scope" value="Bacteria"/>
</dbReference>
<evidence type="ECO:0000313" key="3">
    <source>
        <dbReference type="Proteomes" id="UP000003136"/>
    </source>
</evidence>
<sequence length="119" mass="13417">MGSNEKVKSNKLFCTLKISKGLIEYVQKKIKFFFVPVLTDAGYPIWWYVAPTIINTFLESYDFSGKTVIPFCTSGGSGTGKMDEVLHKLCPATVNWKPAKLVNGFNEAKFKRWIDGLNL</sequence>
<comment type="caution">
    <text evidence="2">The sequence shown here is derived from an EMBL/GenBank/DDBJ whole genome shotgun (WGS) entry which is preliminary data.</text>
</comment>
<name>B7AUX2_9FIRM</name>
<gene>
    <name evidence="2" type="ORF">BACPEC_02520</name>
</gene>
<dbReference type="EMBL" id="ABVQ01000037">
    <property type="protein sequence ID" value="EEC56013.1"/>
    <property type="molecule type" value="Genomic_DNA"/>
</dbReference>